<sequence>MGGESERMRENGMKMNCGELTLWISWNSMRRGRRAADPPKLRQAIDPPSLVLRIHLTPLHLLLPIQPHRQTCCHNLVFFSLALLSFPGGSQR</sequence>
<protein>
    <submittedName>
        <fullName evidence="1">Uncharacterized protein</fullName>
    </submittedName>
</protein>
<proteinExistence type="predicted"/>
<evidence type="ECO:0000313" key="2">
    <source>
        <dbReference type="Proteomes" id="UP000248349"/>
    </source>
</evidence>
<dbReference type="RefSeq" id="XP_025429951.1">
    <property type="nucleotide sequence ID" value="XM_025580224.1"/>
</dbReference>
<accession>A0A318Z9Q5</accession>
<gene>
    <name evidence="1" type="ORF">BP01DRAFT_91390</name>
</gene>
<keyword evidence="2" id="KW-1185">Reference proteome</keyword>
<evidence type="ECO:0000313" key="1">
    <source>
        <dbReference type="EMBL" id="PYH43969.1"/>
    </source>
</evidence>
<name>A0A318Z9Q5_9EURO</name>
<organism evidence="1 2">
    <name type="scientific">Aspergillus saccharolyticus JOP 1030-1</name>
    <dbReference type="NCBI Taxonomy" id="1450539"/>
    <lineage>
        <taxon>Eukaryota</taxon>
        <taxon>Fungi</taxon>
        <taxon>Dikarya</taxon>
        <taxon>Ascomycota</taxon>
        <taxon>Pezizomycotina</taxon>
        <taxon>Eurotiomycetes</taxon>
        <taxon>Eurotiomycetidae</taxon>
        <taxon>Eurotiales</taxon>
        <taxon>Aspergillaceae</taxon>
        <taxon>Aspergillus</taxon>
        <taxon>Aspergillus subgen. Circumdati</taxon>
    </lineage>
</organism>
<dbReference type="Proteomes" id="UP000248349">
    <property type="component" value="Unassembled WGS sequence"/>
</dbReference>
<reference evidence="1 2" key="1">
    <citation type="submission" date="2016-12" db="EMBL/GenBank/DDBJ databases">
        <title>The genomes of Aspergillus section Nigri reveals drivers in fungal speciation.</title>
        <authorList>
            <consortium name="DOE Joint Genome Institute"/>
            <person name="Vesth T.C."/>
            <person name="Nybo J."/>
            <person name="Theobald S."/>
            <person name="Brandl J."/>
            <person name="Frisvad J.C."/>
            <person name="Nielsen K.F."/>
            <person name="Lyhne E.K."/>
            <person name="Kogle M.E."/>
            <person name="Kuo A."/>
            <person name="Riley R."/>
            <person name="Clum A."/>
            <person name="Nolan M."/>
            <person name="Lipzen A."/>
            <person name="Salamov A."/>
            <person name="Henrissat B."/>
            <person name="Wiebenga A."/>
            <person name="De Vries R.P."/>
            <person name="Grigoriev I.V."/>
            <person name="Mortensen U.H."/>
            <person name="Andersen M.R."/>
            <person name="Baker S.E."/>
        </authorList>
    </citation>
    <scope>NUCLEOTIDE SEQUENCE [LARGE SCALE GENOMIC DNA]</scope>
    <source>
        <strain evidence="1 2">JOP 1030-1</strain>
    </source>
</reference>
<dbReference type="EMBL" id="KZ821240">
    <property type="protein sequence ID" value="PYH43969.1"/>
    <property type="molecule type" value="Genomic_DNA"/>
</dbReference>
<dbReference type="AlphaFoldDB" id="A0A318Z9Q5"/>
<dbReference type="GeneID" id="37081453"/>